<protein>
    <submittedName>
        <fullName evidence="3">Selenocysteine lyase/cysteine desulfurase</fullName>
    </submittedName>
</protein>
<proteinExistence type="predicted"/>
<dbReference type="InterPro" id="IPR015424">
    <property type="entry name" value="PyrdxlP-dep_Trfase"/>
</dbReference>
<dbReference type="AlphaFoldDB" id="A0A495DLX2"/>
<dbReference type="Gene3D" id="3.40.640.10">
    <property type="entry name" value="Type I PLP-dependent aspartate aminotransferase-like (Major domain)"/>
    <property type="match status" value="1"/>
</dbReference>
<dbReference type="Gene3D" id="3.90.1150.10">
    <property type="entry name" value="Aspartate Aminotransferase, domain 1"/>
    <property type="match status" value="1"/>
</dbReference>
<dbReference type="SUPFAM" id="SSF53383">
    <property type="entry name" value="PLP-dependent transferases"/>
    <property type="match status" value="1"/>
</dbReference>
<evidence type="ECO:0000313" key="4">
    <source>
        <dbReference type="Proteomes" id="UP000273675"/>
    </source>
</evidence>
<evidence type="ECO:0000313" key="3">
    <source>
        <dbReference type="EMBL" id="RKR03922.1"/>
    </source>
</evidence>
<sequence length="382" mass="41432">MISPSLIPPQRDQFDLPRETCYLNAAYMGPMPHDAVAAGQDSYARKGQPWRYQVQTDFFDAPEALRERAARLYGASADTVALVPAASYGLATAARSLAPDAKSEILVLAEQFPSNVYVWRDLAAEHGARLRTVSRSDNQSWTEAVLSAISTATSIVACPQVHWADGGALDLAAISDAARRQGAALVLDLTQSLGVMPFDLAAIQPDFAVAASYKWLLGPYAMGFLYAAPHHHDGEPLEQNWIVRDKAEDFARLVDYADAHAAGARRFDMGERSNFQLVPAAIASLDAMLGWGADALATTLGHTNRALANRLAPLGLRETTPDRAAHYLSLSLPDGAPGDLVARLASEGVYVSQRGDRMRITPHIYNDEADFQRFVTALEDLL</sequence>
<reference evidence="3 4" key="1">
    <citation type="submission" date="2018-10" db="EMBL/GenBank/DDBJ databases">
        <title>Genomic Encyclopedia of Type Strains, Phase IV (KMG-IV): sequencing the most valuable type-strain genomes for metagenomic binning, comparative biology and taxonomic classification.</title>
        <authorList>
            <person name="Goeker M."/>
        </authorList>
    </citation>
    <scope>NUCLEOTIDE SEQUENCE [LARGE SCALE GENOMIC DNA]</scope>
    <source>
        <strain evidence="3 4">DSM 4734</strain>
    </source>
</reference>
<organism evidence="3 4">
    <name type="scientific">Maricaulis maris</name>
    <dbReference type="NCBI Taxonomy" id="74318"/>
    <lineage>
        <taxon>Bacteria</taxon>
        <taxon>Pseudomonadati</taxon>
        <taxon>Pseudomonadota</taxon>
        <taxon>Alphaproteobacteria</taxon>
        <taxon>Maricaulales</taxon>
        <taxon>Maricaulaceae</taxon>
        <taxon>Maricaulis</taxon>
    </lineage>
</organism>
<dbReference type="GO" id="GO:0016829">
    <property type="term" value="F:lyase activity"/>
    <property type="evidence" value="ECO:0007669"/>
    <property type="project" value="UniProtKB-KW"/>
</dbReference>
<dbReference type="Proteomes" id="UP000273675">
    <property type="component" value="Unassembled WGS sequence"/>
</dbReference>
<dbReference type="InterPro" id="IPR000192">
    <property type="entry name" value="Aminotrans_V_dom"/>
</dbReference>
<accession>A0A495DLX2</accession>
<name>A0A495DLX2_9PROT</name>
<comment type="caution">
    <text evidence="3">The sequence shown here is derived from an EMBL/GenBank/DDBJ whole genome shotgun (WGS) entry which is preliminary data.</text>
</comment>
<dbReference type="PANTHER" id="PTHR43586">
    <property type="entry name" value="CYSTEINE DESULFURASE"/>
    <property type="match status" value="1"/>
</dbReference>
<dbReference type="InterPro" id="IPR015421">
    <property type="entry name" value="PyrdxlP-dep_Trfase_major"/>
</dbReference>
<gene>
    <name evidence="3" type="ORF">C7435_0365</name>
</gene>
<keyword evidence="1" id="KW-0663">Pyridoxal phosphate</keyword>
<evidence type="ECO:0000256" key="1">
    <source>
        <dbReference type="ARBA" id="ARBA00022898"/>
    </source>
</evidence>
<feature type="domain" description="Aminotransferase class V" evidence="2">
    <location>
        <begin position="30"/>
        <end position="357"/>
    </location>
</feature>
<evidence type="ECO:0000259" key="2">
    <source>
        <dbReference type="Pfam" id="PF00266"/>
    </source>
</evidence>
<dbReference type="EMBL" id="RBIM01000001">
    <property type="protein sequence ID" value="RKR03922.1"/>
    <property type="molecule type" value="Genomic_DNA"/>
</dbReference>
<dbReference type="PANTHER" id="PTHR43586:SF15">
    <property type="entry name" value="BLR3095 PROTEIN"/>
    <property type="match status" value="1"/>
</dbReference>
<dbReference type="InterPro" id="IPR015422">
    <property type="entry name" value="PyrdxlP-dep_Trfase_small"/>
</dbReference>
<keyword evidence="3" id="KW-0456">Lyase</keyword>
<dbReference type="Pfam" id="PF00266">
    <property type="entry name" value="Aminotran_5"/>
    <property type="match status" value="1"/>
</dbReference>
<dbReference type="RefSeq" id="WP_233350652.1">
    <property type="nucleotide sequence ID" value="NZ_RBIM01000001.1"/>
</dbReference>